<protein>
    <submittedName>
        <fullName evidence="4">DNA-binding transcriptional regulator, IclR family</fullName>
    </submittedName>
</protein>
<dbReference type="PROSITE" id="PS51077">
    <property type="entry name" value="HTH_ICLR"/>
    <property type="match status" value="1"/>
</dbReference>
<dbReference type="GO" id="GO:0045892">
    <property type="term" value="P:negative regulation of DNA-templated transcription"/>
    <property type="evidence" value="ECO:0007669"/>
    <property type="project" value="TreeGrafter"/>
</dbReference>
<evidence type="ECO:0000313" key="5">
    <source>
        <dbReference type="Proteomes" id="UP000199494"/>
    </source>
</evidence>
<evidence type="ECO:0000256" key="1">
    <source>
        <dbReference type="ARBA" id="ARBA00023015"/>
    </source>
</evidence>
<keyword evidence="3" id="KW-0804">Transcription</keyword>
<dbReference type="Proteomes" id="UP000199494">
    <property type="component" value="Unassembled WGS sequence"/>
</dbReference>
<keyword evidence="5" id="KW-1185">Reference proteome</keyword>
<dbReference type="Pfam" id="PF01614">
    <property type="entry name" value="IclR_C"/>
    <property type="match status" value="1"/>
</dbReference>
<dbReference type="CDD" id="cd00090">
    <property type="entry name" value="HTH_ARSR"/>
    <property type="match status" value="1"/>
</dbReference>
<proteinExistence type="predicted"/>
<reference evidence="4 5" key="1">
    <citation type="submission" date="2016-10" db="EMBL/GenBank/DDBJ databases">
        <authorList>
            <person name="de Groot N.N."/>
        </authorList>
    </citation>
    <scope>NUCLEOTIDE SEQUENCE [LARGE SCALE GENOMIC DNA]</scope>
    <source>
        <strain evidence="4 5">CGMCC 4.5506</strain>
    </source>
</reference>
<organism evidence="4 5">
    <name type="scientific">Prauserella marina</name>
    <dbReference type="NCBI Taxonomy" id="530584"/>
    <lineage>
        <taxon>Bacteria</taxon>
        <taxon>Bacillati</taxon>
        <taxon>Actinomycetota</taxon>
        <taxon>Actinomycetes</taxon>
        <taxon>Pseudonocardiales</taxon>
        <taxon>Pseudonocardiaceae</taxon>
        <taxon>Prauserella</taxon>
    </lineage>
</organism>
<dbReference type="OrthoDB" id="60629at2"/>
<dbReference type="PANTHER" id="PTHR30136:SF24">
    <property type="entry name" value="HTH-TYPE TRANSCRIPTIONAL REPRESSOR ALLR"/>
    <property type="match status" value="1"/>
</dbReference>
<dbReference type="InterPro" id="IPR050707">
    <property type="entry name" value="HTH_MetabolicPath_Reg"/>
</dbReference>
<dbReference type="SMART" id="SM00346">
    <property type="entry name" value="HTH_ICLR"/>
    <property type="match status" value="1"/>
</dbReference>
<sequence length="255" mass="26528">MSTSSRGVAAKVCAILDALCESPSGLTASEIARRAGMPVSTAHRLVRTLAEWGGLERQADGRYLAGLRLWEVASSAPRAGGLRDTARPYLEDLYEATGQNVQLAVRDGGEALVVEHFAARNAIATATRIGGRLPLHASGVGQVLLAFSSPEEQEEVLAGPLERFTDRTLSDPATLRGVLADVRGSGVAVTNSSMPLPALAVAAPITDGTARCVAAMAVVVPSELTATPYVAAVVAAARGASRAVTDRPARRHRPF</sequence>
<dbReference type="InterPro" id="IPR011991">
    <property type="entry name" value="ArsR-like_HTH"/>
</dbReference>
<dbReference type="InterPro" id="IPR014757">
    <property type="entry name" value="Tscrpt_reg_IclR_C"/>
</dbReference>
<dbReference type="Gene3D" id="1.10.10.10">
    <property type="entry name" value="Winged helix-like DNA-binding domain superfamily/Winged helix DNA-binding domain"/>
    <property type="match status" value="1"/>
</dbReference>
<dbReference type="Pfam" id="PF09339">
    <property type="entry name" value="HTH_IclR"/>
    <property type="match status" value="1"/>
</dbReference>
<keyword evidence="2 4" id="KW-0238">DNA-binding</keyword>
<dbReference type="SUPFAM" id="SSF55781">
    <property type="entry name" value="GAF domain-like"/>
    <property type="match status" value="1"/>
</dbReference>
<dbReference type="EMBL" id="FMZE01000012">
    <property type="protein sequence ID" value="SDD75953.1"/>
    <property type="molecule type" value="Genomic_DNA"/>
</dbReference>
<dbReference type="GO" id="GO:0003677">
    <property type="term" value="F:DNA binding"/>
    <property type="evidence" value="ECO:0007669"/>
    <property type="project" value="UniProtKB-KW"/>
</dbReference>
<dbReference type="STRING" id="530584.SAMN05421630_11223"/>
<evidence type="ECO:0000256" key="3">
    <source>
        <dbReference type="ARBA" id="ARBA00023163"/>
    </source>
</evidence>
<dbReference type="InterPro" id="IPR036390">
    <property type="entry name" value="WH_DNA-bd_sf"/>
</dbReference>
<dbReference type="GO" id="GO:0003700">
    <property type="term" value="F:DNA-binding transcription factor activity"/>
    <property type="evidence" value="ECO:0007669"/>
    <property type="project" value="TreeGrafter"/>
</dbReference>
<keyword evidence="1" id="KW-0805">Transcription regulation</keyword>
<evidence type="ECO:0000313" key="4">
    <source>
        <dbReference type="EMBL" id="SDD75953.1"/>
    </source>
</evidence>
<dbReference type="InterPro" id="IPR036388">
    <property type="entry name" value="WH-like_DNA-bd_sf"/>
</dbReference>
<dbReference type="RefSeq" id="WP_091809533.1">
    <property type="nucleotide sequence ID" value="NZ_CP016353.1"/>
</dbReference>
<dbReference type="SUPFAM" id="SSF46785">
    <property type="entry name" value="Winged helix' DNA-binding domain"/>
    <property type="match status" value="1"/>
</dbReference>
<evidence type="ECO:0000256" key="2">
    <source>
        <dbReference type="ARBA" id="ARBA00023125"/>
    </source>
</evidence>
<dbReference type="AlphaFoldDB" id="A0A222VTP0"/>
<gene>
    <name evidence="4" type="ORF">SAMN05421630_11223</name>
</gene>
<accession>A0A222VTP0</accession>
<dbReference type="InterPro" id="IPR005471">
    <property type="entry name" value="Tscrpt_reg_IclR_N"/>
</dbReference>
<dbReference type="PANTHER" id="PTHR30136">
    <property type="entry name" value="HELIX-TURN-HELIX TRANSCRIPTIONAL REGULATOR, ICLR FAMILY"/>
    <property type="match status" value="1"/>
</dbReference>
<dbReference type="PROSITE" id="PS51078">
    <property type="entry name" value="ICLR_ED"/>
    <property type="match status" value="1"/>
</dbReference>
<dbReference type="KEGG" id="pmad:BAY61_22325"/>
<dbReference type="Gene3D" id="3.30.450.40">
    <property type="match status" value="1"/>
</dbReference>
<dbReference type="InterPro" id="IPR029016">
    <property type="entry name" value="GAF-like_dom_sf"/>
</dbReference>
<name>A0A222VTP0_9PSEU</name>